<dbReference type="AlphaFoldDB" id="A0A6J6WYS6"/>
<organism evidence="1">
    <name type="scientific">freshwater metagenome</name>
    <dbReference type="NCBI Taxonomy" id="449393"/>
    <lineage>
        <taxon>unclassified sequences</taxon>
        <taxon>metagenomes</taxon>
        <taxon>ecological metagenomes</taxon>
    </lineage>
</organism>
<accession>A0A6J6WYS6</accession>
<proteinExistence type="predicted"/>
<sequence>MVQGCIGPALEDRIQRAVSALSLTVERERKGRAVIDNFRSNIHTLIVEGVDTIVAQPAIPFRGIRPMELPKAVEPAISLDRATRAHQLIDRDDKEGQLLLRSAFHFVSQSATSSVA</sequence>
<protein>
    <submittedName>
        <fullName evidence="1">Unannotated protein</fullName>
    </submittedName>
</protein>
<reference evidence="1" key="1">
    <citation type="submission" date="2020-05" db="EMBL/GenBank/DDBJ databases">
        <authorList>
            <person name="Chiriac C."/>
            <person name="Salcher M."/>
            <person name="Ghai R."/>
            <person name="Kavagutti S V."/>
        </authorList>
    </citation>
    <scope>NUCLEOTIDE SEQUENCE</scope>
</reference>
<gene>
    <name evidence="1" type="ORF">UFOPK2958_01015</name>
</gene>
<evidence type="ECO:0000313" key="1">
    <source>
        <dbReference type="EMBL" id="CAB4788925.1"/>
    </source>
</evidence>
<dbReference type="EMBL" id="CAFAAB010000118">
    <property type="protein sequence ID" value="CAB4788925.1"/>
    <property type="molecule type" value="Genomic_DNA"/>
</dbReference>
<name>A0A6J6WYS6_9ZZZZ</name>